<proteinExistence type="predicted"/>
<accession>X0X0N2</accession>
<feature type="non-terminal residue" evidence="2">
    <location>
        <position position="1"/>
    </location>
</feature>
<name>X0X0N2_9ZZZZ</name>
<protein>
    <submittedName>
        <fullName evidence="2">Uncharacterized protein</fullName>
    </submittedName>
</protein>
<dbReference type="EMBL" id="BARS01047671">
    <property type="protein sequence ID" value="GAG28977.1"/>
    <property type="molecule type" value="Genomic_DNA"/>
</dbReference>
<feature type="transmembrane region" description="Helical" evidence="1">
    <location>
        <begin position="131"/>
        <end position="155"/>
    </location>
</feature>
<evidence type="ECO:0000313" key="2">
    <source>
        <dbReference type="EMBL" id="GAG28977.1"/>
    </source>
</evidence>
<sequence length="198" mass="22097">VILLLMSDRGWRKGLGYALGYTSSYTLIGISAVLFRYRTAENNPGEPGLFLPILLMLLGSLLMLLALWNWRKPVSDQQEEPRFFSMLDKITPIKAFGFGAMIAVINFKNLALFLTSMSAVILSNLLITEKIIVTFLVVLVFCLAVIIPVTIYVVFPKGAKDILNSIKQLINRYSRPIGIWVPLIFGLILLATGFSELL</sequence>
<dbReference type="AlphaFoldDB" id="X0X0N2"/>
<gene>
    <name evidence="2" type="ORF">S01H1_71577</name>
</gene>
<feature type="transmembrane region" description="Helical" evidence="1">
    <location>
        <begin position="91"/>
        <end position="111"/>
    </location>
</feature>
<keyword evidence="1" id="KW-1133">Transmembrane helix</keyword>
<dbReference type="Pfam" id="PF11139">
    <property type="entry name" value="SfLAP"/>
    <property type="match status" value="1"/>
</dbReference>
<feature type="transmembrane region" description="Helical" evidence="1">
    <location>
        <begin position="15"/>
        <end position="37"/>
    </location>
</feature>
<feature type="transmembrane region" description="Helical" evidence="1">
    <location>
        <begin position="49"/>
        <end position="70"/>
    </location>
</feature>
<comment type="caution">
    <text evidence="2">The sequence shown here is derived from an EMBL/GenBank/DDBJ whole genome shotgun (WGS) entry which is preliminary data.</text>
</comment>
<keyword evidence="1" id="KW-0812">Transmembrane</keyword>
<organism evidence="2">
    <name type="scientific">marine sediment metagenome</name>
    <dbReference type="NCBI Taxonomy" id="412755"/>
    <lineage>
        <taxon>unclassified sequences</taxon>
        <taxon>metagenomes</taxon>
        <taxon>ecological metagenomes</taxon>
    </lineage>
</organism>
<evidence type="ECO:0000256" key="1">
    <source>
        <dbReference type="SAM" id="Phobius"/>
    </source>
</evidence>
<feature type="transmembrane region" description="Helical" evidence="1">
    <location>
        <begin position="176"/>
        <end position="195"/>
    </location>
</feature>
<dbReference type="InterPro" id="IPR021315">
    <property type="entry name" value="Gap/Sap"/>
</dbReference>
<reference evidence="2" key="1">
    <citation type="journal article" date="2014" name="Front. Microbiol.">
        <title>High frequency of phylogenetically diverse reductive dehalogenase-homologous genes in deep subseafloor sedimentary metagenomes.</title>
        <authorList>
            <person name="Kawai M."/>
            <person name="Futagami T."/>
            <person name="Toyoda A."/>
            <person name="Takaki Y."/>
            <person name="Nishi S."/>
            <person name="Hori S."/>
            <person name="Arai W."/>
            <person name="Tsubouchi T."/>
            <person name="Morono Y."/>
            <person name="Uchiyama I."/>
            <person name="Ito T."/>
            <person name="Fujiyama A."/>
            <person name="Inagaki F."/>
            <person name="Takami H."/>
        </authorList>
    </citation>
    <scope>NUCLEOTIDE SEQUENCE</scope>
    <source>
        <strain evidence="2">Expedition CK06-06</strain>
    </source>
</reference>
<keyword evidence="1" id="KW-0472">Membrane</keyword>